<keyword evidence="10 12" id="KW-0275">Fatty acid biosynthesis</keyword>
<dbReference type="GO" id="GO:0005789">
    <property type="term" value="C:endoplasmic reticulum membrane"/>
    <property type="evidence" value="ECO:0007669"/>
    <property type="project" value="TreeGrafter"/>
</dbReference>
<keyword evidence="3 12" id="KW-0444">Lipid biosynthesis</keyword>
<dbReference type="EC" id="2.3.1.-" evidence="12"/>
<dbReference type="GO" id="GO:0009922">
    <property type="term" value="F:fatty acid elongase activity"/>
    <property type="evidence" value="ECO:0007669"/>
    <property type="project" value="UniProtKB-EC"/>
</dbReference>
<accession>A0A9W4U738</accession>
<dbReference type="Proteomes" id="UP001152607">
    <property type="component" value="Unassembled WGS sequence"/>
</dbReference>
<comment type="similarity">
    <text evidence="2 12">Belongs to the ELO family.</text>
</comment>
<evidence type="ECO:0000256" key="4">
    <source>
        <dbReference type="ARBA" id="ARBA00022679"/>
    </source>
</evidence>
<organism evidence="14 15">
    <name type="scientific">Periconia digitata</name>
    <dbReference type="NCBI Taxonomy" id="1303443"/>
    <lineage>
        <taxon>Eukaryota</taxon>
        <taxon>Fungi</taxon>
        <taxon>Dikarya</taxon>
        <taxon>Ascomycota</taxon>
        <taxon>Pezizomycotina</taxon>
        <taxon>Dothideomycetes</taxon>
        <taxon>Pleosporomycetidae</taxon>
        <taxon>Pleosporales</taxon>
        <taxon>Massarineae</taxon>
        <taxon>Periconiaceae</taxon>
        <taxon>Periconia</taxon>
    </lineage>
</organism>
<evidence type="ECO:0000256" key="10">
    <source>
        <dbReference type="ARBA" id="ARBA00023160"/>
    </source>
</evidence>
<comment type="catalytic activity">
    <reaction evidence="11">
        <text>a very-long-chain acyl-CoA + malonyl-CoA + H(+) = a very-long-chain 3-oxoacyl-CoA + CO2 + CoA</text>
        <dbReference type="Rhea" id="RHEA:32727"/>
        <dbReference type="ChEBI" id="CHEBI:15378"/>
        <dbReference type="ChEBI" id="CHEBI:16526"/>
        <dbReference type="ChEBI" id="CHEBI:57287"/>
        <dbReference type="ChEBI" id="CHEBI:57384"/>
        <dbReference type="ChEBI" id="CHEBI:90725"/>
        <dbReference type="ChEBI" id="CHEBI:90736"/>
        <dbReference type="EC" id="2.3.1.199"/>
    </reaction>
</comment>
<dbReference type="InterPro" id="IPR002076">
    <property type="entry name" value="ELO_fam"/>
</dbReference>
<evidence type="ECO:0000256" key="1">
    <source>
        <dbReference type="ARBA" id="ARBA00004141"/>
    </source>
</evidence>
<keyword evidence="9 12" id="KW-0472">Membrane</keyword>
<comment type="catalytic activity">
    <reaction evidence="12">
        <text>an acyl-CoA + malonyl-CoA + H(+) = a 3-oxoacyl-CoA + CO2 + CoA</text>
        <dbReference type="Rhea" id="RHEA:50252"/>
        <dbReference type="ChEBI" id="CHEBI:15378"/>
        <dbReference type="ChEBI" id="CHEBI:16526"/>
        <dbReference type="ChEBI" id="CHEBI:57287"/>
        <dbReference type="ChEBI" id="CHEBI:57384"/>
        <dbReference type="ChEBI" id="CHEBI:58342"/>
        <dbReference type="ChEBI" id="CHEBI:90726"/>
    </reaction>
    <physiologicalReaction direction="left-to-right" evidence="12">
        <dbReference type="Rhea" id="RHEA:50253"/>
    </physiologicalReaction>
</comment>
<evidence type="ECO:0000313" key="15">
    <source>
        <dbReference type="Proteomes" id="UP001152607"/>
    </source>
</evidence>
<feature type="transmembrane region" description="Helical" evidence="12">
    <location>
        <begin position="91"/>
        <end position="113"/>
    </location>
</feature>
<dbReference type="GO" id="GO:0034626">
    <property type="term" value="P:fatty acid elongation, polyunsaturated fatty acid"/>
    <property type="evidence" value="ECO:0007669"/>
    <property type="project" value="TreeGrafter"/>
</dbReference>
<keyword evidence="6 12" id="KW-0276">Fatty acid metabolism</keyword>
<dbReference type="OrthoDB" id="434092at2759"/>
<dbReference type="GO" id="GO:0019367">
    <property type="term" value="P:fatty acid elongation, saturated fatty acid"/>
    <property type="evidence" value="ECO:0007669"/>
    <property type="project" value="TreeGrafter"/>
</dbReference>
<evidence type="ECO:0000256" key="3">
    <source>
        <dbReference type="ARBA" id="ARBA00022516"/>
    </source>
</evidence>
<comment type="caution">
    <text evidence="14">The sequence shown here is derived from an EMBL/GenBank/DDBJ whole genome shotgun (WGS) entry which is preliminary data.</text>
</comment>
<protein>
    <recommendedName>
        <fullName evidence="12">Elongation of fatty acids protein</fullName>
        <ecNumber evidence="12">2.3.1.-</ecNumber>
    </recommendedName>
</protein>
<keyword evidence="7 12" id="KW-1133">Transmembrane helix</keyword>
<dbReference type="PANTHER" id="PTHR11157:SF134">
    <property type="entry name" value="ELONGATION OF FATTY ACIDS PROTEIN 1-RELATED"/>
    <property type="match status" value="1"/>
</dbReference>
<dbReference type="GO" id="GO:0042761">
    <property type="term" value="P:very long-chain fatty acid biosynthetic process"/>
    <property type="evidence" value="ECO:0007669"/>
    <property type="project" value="TreeGrafter"/>
</dbReference>
<evidence type="ECO:0000256" key="11">
    <source>
        <dbReference type="ARBA" id="ARBA00047375"/>
    </source>
</evidence>
<dbReference type="GO" id="GO:0030148">
    <property type="term" value="P:sphingolipid biosynthetic process"/>
    <property type="evidence" value="ECO:0007669"/>
    <property type="project" value="TreeGrafter"/>
</dbReference>
<dbReference type="Pfam" id="PF01151">
    <property type="entry name" value="ELO"/>
    <property type="match status" value="1"/>
</dbReference>
<evidence type="ECO:0000256" key="9">
    <source>
        <dbReference type="ARBA" id="ARBA00023136"/>
    </source>
</evidence>
<dbReference type="AlphaFoldDB" id="A0A9W4U738"/>
<evidence type="ECO:0000256" key="8">
    <source>
        <dbReference type="ARBA" id="ARBA00023098"/>
    </source>
</evidence>
<reference evidence="14" key="1">
    <citation type="submission" date="2023-01" db="EMBL/GenBank/DDBJ databases">
        <authorList>
            <person name="Van Ghelder C."/>
            <person name="Rancurel C."/>
        </authorList>
    </citation>
    <scope>NUCLEOTIDE SEQUENCE</scope>
    <source>
        <strain evidence="14">CNCM I-4278</strain>
    </source>
</reference>
<feature type="transmembrane region" description="Helical" evidence="12">
    <location>
        <begin position="162"/>
        <end position="179"/>
    </location>
</feature>
<evidence type="ECO:0000256" key="12">
    <source>
        <dbReference type="RuleBase" id="RU361115"/>
    </source>
</evidence>
<feature type="transmembrane region" description="Helical" evidence="12">
    <location>
        <begin position="224"/>
        <end position="242"/>
    </location>
</feature>
<keyword evidence="4 12" id="KW-0808">Transferase</keyword>
<feature type="transmembrane region" description="Helical" evidence="12">
    <location>
        <begin position="185"/>
        <end position="204"/>
    </location>
</feature>
<evidence type="ECO:0000256" key="2">
    <source>
        <dbReference type="ARBA" id="ARBA00007263"/>
    </source>
</evidence>
<dbReference type="EMBL" id="CAOQHR010000002">
    <property type="protein sequence ID" value="CAI6307380.1"/>
    <property type="molecule type" value="Genomic_DNA"/>
</dbReference>
<keyword evidence="15" id="KW-1185">Reference proteome</keyword>
<dbReference type="GO" id="GO:0034625">
    <property type="term" value="P:fatty acid elongation, monounsaturated fatty acid"/>
    <property type="evidence" value="ECO:0007669"/>
    <property type="project" value="TreeGrafter"/>
</dbReference>
<dbReference type="PROSITE" id="PS01188">
    <property type="entry name" value="ELO"/>
    <property type="match status" value="1"/>
</dbReference>
<evidence type="ECO:0000256" key="7">
    <source>
        <dbReference type="ARBA" id="ARBA00022989"/>
    </source>
</evidence>
<feature type="region of interest" description="Disordered" evidence="13">
    <location>
        <begin position="319"/>
        <end position="347"/>
    </location>
</feature>
<keyword evidence="8 12" id="KW-0443">Lipid metabolism</keyword>
<evidence type="ECO:0000313" key="14">
    <source>
        <dbReference type="EMBL" id="CAI6307380.1"/>
    </source>
</evidence>
<feature type="transmembrane region" description="Helical" evidence="12">
    <location>
        <begin position="133"/>
        <end position="155"/>
    </location>
</feature>
<evidence type="ECO:0000256" key="5">
    <source>
        <dbReference type="ARBA" id="ARBA00022692"/>
    </source>
</evidence>
<dbReference type="InterPro" id="IPR030457">
    <property type="entry name" value="ELO_CS"/>
</dbReference>
<evidence type="ECO:0000256" key="6">
    <source>
        <dbReference type="ARBA" id="ARBA00022832"/>
    </source>
</evidence>
<feature type="compositionally biased region" description="Polar residues" evidence="13">
    <location>
        <begin position="327"/>
        <end position="341"/>
    </location>
</feature>
<gene>
    <name evidence="14" type="ORF">PDIGIT_LOCUS3076</name>
</gene>
<comment type="subcellular location">
    <subcellularLocation>
        <location evidence="1">Membrane</location>
        <topology evidence="1">Multi-pass membrane protein</topology>
    </subcellularLocation>
</comment>
<proteinExistence type="inferred from homology"/>
<feature type="transmembrane region" description="Helical" evidence="12">
    <location>
        <begin position="52"/>
        <end position="70"/>
    </location>
</feature>
<evidence type="ECO:0000256" key="13">
    <source>
        <dbReference type="SAM" id="MobiDB-lite"/>
    </source>
</evidence>
<name>A0A9W4U738_9PLEO</name>
<sequence length="347" mass="39806">MSKPDWIEIGLPTLDRPFGLAAWPIFEKAYESIMGYKPQDFRFVPGETTLSTFKMCTAFLIAYYIIIFGGREVMRNREPLQLNFLFKLHNFYLTAISFILLVLFAEQIIPTVARHGIFFAVCDHAGGWTDKMVILYYLNYLTKFLELLDTCFLFLKKKPLTFLHTYHHGATALLCYTQLIGHTSVSWVVITLNLAVHCVMYWYYFQSARGIRIWWKKYITIMQITQFILDLGFVYFASYTYFTSTYWPHMPNAGQCAGEEFAAIAGICILSSYLVLFILFYFATYKKPVPKGRRRATSALVEMKDEKVPTVGEARRRLSQGAHALASAQTTGAATTPNGRATRSRKA</sequence>
<feature type="transmembrane region" description="Helical" evidence="12">
    <location>
        <begin position="262"/>
        <end position="285"/>
    </location>
</feature>
<keyword evidence="5 12" id="KW-0812">Transmembrane</keyword>
<dbReference type="PANTHER" id="PTHR11157">
    <property type="entry name" value="FATTY ACID ACYL TRANSFERASE-RELATED"/>
    <property type="match status" value="1"/>
</dbReference>